<evidence type="ECO:0000313" key="2">
    <source>
        <dbReference type="Proteomes" id="UP000805193"/>
    </source>
</evidence>
<sequence length="104" mass="11599">MMTHWVWQDEQDNGTDLGDGKPDTNADLHWSAWISVAKGMGKQGTDGPPATWNNSHEDSIDEVLNGYDEELEEAPSELLLTMVTMPASSPPVYLLSPYFTLCHY</sequence>
<dbReference type="EMBL" id="JABSTQ010010293">
    <property type="protein sequence ID" value="KAG0421953.1"/>
    <property type="molecule type" value="Genomic_DNA"/>
</dbReference>
<reference evidence="1 2" key="1">
    <citation type="journal article" date="2020" name="Cell">
        <title>Large-Scale Comparative Analyses of Tick Genomes Elucidate Their Genetic Diversity and Vector Capacities.</title>
        <authorList>
            <consortium name="Tick Genome and Microbiome Consortium (TIGMIC)"/>
            <person name="Jia N."/>
            <person name="Wang J."/>
            <person name="Shi W."/>
            <person name="Du L."/>
            <person name="Sun Y."/>
            <person name="Zhan W."/>
            <person name="Jiang J.F."/>
            <person name="Wang Q."/>
            <person name="Zhang B."/>
            <person name="Ji P."/>
            <person name="Bell-Sakyi L."/>
            <person name="Cui X.M."/>
            <person name="Yuan T.T."/>
            <person name="Jiang B.G."/>
            <person name="Yang W.F."/>
            <person name="Lam T.T."/>
            <person name="Chang Q.C."/>
            <person name="Ding S.J."/>
            <person name="Wang X.J."/>
            <person name="Zhu J.G."/>
            <person name="Ruan X.D."/>
            <person name="Zhao L."/>
            <person name="Wei J.T."/>
            <person name="Ye R.Z."/>
            <person name="Que T.C."/>
            <person name="Du C.H."/>
            <person name="Zhou Y.H."/>
            <person name="Cheng J.X."/>
            <person name="Dai P.F."/>
            <person name="Guo W.B."/>
            <person name="Han X.H."/>
            <person name="Huang E.J."/>
            <person name="Li L.F."/>
            <person name="Wei W."/>
            <person name="Gao Y.C."/>
            <person name="Liu J.Z."/>
            <person name="Shao H.Z."/>
            <person name="Wang X."/>
            <person name="Wang C.C."/>
            <person name="Yang T.C."/>
            <person name="Huo Q.B."/>
            <person name="Li W."/>
            <person name="Chen H.Y."/>
            <person name="Chen S.E."/>
            <person name="Zhou L.G."/>
            <person name="Ni X.B."/>
            <person name="Tian J.H."/>
            <person name="Sheng Y."/>
            <person name="Liu T."/>
            <person name="Pan Y.S."/>
            <person name="Xia L.Y."/>
            <person name="Li J."/>
            <person name="Zhao F."/>
            <person name="Cao W.C."/>
        </authorList>
    </citation>
    <scope>NUCLEOTIDE SEQUENCE [LARGE SCALE GENOMIC DNA]</scope>
    <source>
        <strain evidence="1">Iper-2018</strain>
    </source>
</reference>
<gene>
    <name evidence="1" type="ORF">HPB47_002192</name>
</gene>
<dbReference type="Proteomes" id="UP000805193">
    <property type="component" value="Unassembled WGS sequence"/>
</dbReference>
<proteinExistence type="predicted"/>
<comment type="caution">
    <text evidence="1">The sequence shown here is derived from an EMBL/GenBank/DDBJ whole genome shotgun (WGS) entry which is preliminary data.</text>
</comment>
<protein>
    <submittedName>
        <fullName evidence="1">Uncharacterized protein</fullName>
    </submittedName>
</protein>
<name>A0AC60PM11_IXOPE</name>
<keyword evidence="2" id="KW-1185">Reference proteome</keyword>
<organism evidence="1 2">
    <name type="scientific">Ixodes persulcatus</name>
    <name type="common">Taiga tick</name>
    <dbReference type="NCBI Taxonomy" id="34615"/>
    <lineage>
        <taxon>Eukaryota</taxon>
        <taxon>Metazoa</taxon>
        <taxon>Ecdysozoa</taxon>
        <taxon>Arthropoda</taxon>
        <taxon>Chelicerata</taxon>
        <taxon>Arachnida</taxon>
        <taxon>Acari</taxon>
        <taxon>Parasitiformes</taxon>
        <taxon>Ixodida</taxon>
        <taxon>Ixodoidea</taxon>
        <taxon>Ixodidae</taxon>
        <taxon>Ixodinae</taxon>
        <taxon>Ixodes</taxon>
    </lineage>
</organism>
<evidence type="ECO:0000313" key="1">
    <source>
        <dbReference type="EMBL" id="KAG0421953.1"/>
    </source>
</evidence>
<accession>A0AC60PM11</accession>